<evidence type="ECO:0000313" key="3">
    <source>
        <dbReference type="Proteomes" id="UP000185003"/>
    </source>
</evidence>
<dbReference type="Proteomes" id="UP000185003">
    <property type="component" value="Unassembled WGS sequence"/>
</dbReference>
<evidence type="ECO:0000256" key="1">
    <source>
        <dbReference type="SAM" id="SignalP"/>
    </source>
</evidence>
<dbReference type="RefSeq" id="WP_074241801.1">
    <property type="nucleotide sequence ID" value="NZ_FSRA01000002.1"/>
</dbReference>
<protein>
    <submittedName>
        <fullName evidence="2">Uncharacterized protein</fullName>
    </submittedName>
</protein>
<dbReference type="OrthoDB" id="670466at2"/>
<dbReference type="AlphaFoldDB" id="A0A1N6JUY0"/>
<sequence>MLINKNKALSLGLIATAIFGISLASCSDDDPARVLRKKEIPLRTATEIGGGTVTIQERTDSTFDLTIKINKSTKDITYKFSVIKGDTALLRTQNPTLEVGLDLGSEKSTTNDAAVIKTITVKKIKPATGDSVKFNYDSLLKYSYFARVHYVTAATPPADSNVARAKIGK</sequence>
<accession>A0A1N6JUY0</accession>
<dbReference type="EMBL" id="FSRA01000002">
    <property type="protein sequence ID" value="SIO48019.1"/>
    <property type="molecule type" value="Genomic_DNA"/>
</dbReference>
<keyword evidence="1" id="KW-0732">Signal</keyword>
<name>A0A1N6JUY0_9BACT</name>
<organism evidence="2 3">
    <name type="scientific">Chitinophaga niabensis</name>
    <dbReference type="NCBI Taxonomy" id="536979"/>
    <lineage>
        <taxon>Bacteria</taxon>
        <taxon>Pseudomonadati</taxon>
        <taxon>Bacteroidota</taxon>
        <taxon>Chitinophagia</taxon>
        <taxon>Chitinophagales</taxon>
        <taxon>Chitinophagaceae</taxon>
        <taxon>Chitinophaga</taxon>
    </lineage>
</organism>
<gene>
    <name evidence="2" type="ORF">SAMN04488055_4468</name>
</gene>
<proteinExistence type="predicted"/>
<evidence type="ECO:0000313" key="2">
    <source>
        <dbReference type="EMBL" id="SIO48019.1"/>
    </source>
</evidence>
<feature type="signal peptide" evidence="1">
    <location>
        <begin position="1"/>
        <end position="24"/>
    </location>
</feature>
<feature type="chain" id="PRO_5013065712" evidence="1">
    <location>
        <begin position="25"/>
        <end position="169"/>
    </location>
</feature>
<dbReference type="PROSITE" id="PS51257">
    <property type="entry name" value="PROKAR_LIPOPROTEIN"/>
    <property type="match status" value="1"/>
</dbReference>
<keyword evidence="3" id="KW-1185">Reference proteome</keyword>
<reference evidence="2 3" key="1">
    <citation type="submission" date="2016-11" db="EMBL/GenBank/DDBJ databases">
        <authorList>
            <person name="Jaros S."/>
            <person name="Januszkiewicz K."/>
            <person name="Wedrychowicz H."/>
        </authorList>
    </citation>
    <scope>NUCLEOTIDE SEQUENCE [LARGE SCALE GENOMIC DNA]</scope>
    <source>
        <strain evidence="2 3">DSM 24787</strain>
    </source>
</reference>